<evidence type="ECO:0000256" key="5">
    <source>
        <dbReference type="ARBA" id="ARBA00007406"/>
    </source>
</evidence>
<evidence type="ECO:0000256" key="17">
    <source>
        <dbReference type="ARBA" id="ARBA00031890"/>
    </source>
</evidence>
<comment type="subunit">
    <text evidence="18">Homotetramer. Interacts with TPPP; the interaction is direct. Interacts (when S-nitrosylated) with SIAH1; leading to nuclear translocation. Interacts with RILPL1/GOSPEL, leading to prevent the interaction between GAPDH and SIAH1 and prevent nuclear translocation. Interacts with CHP1; the interaction increases the binding of CHP1 with microtubules. Associates with microtubules. Interacts with EIF1AD, USP25, PRKCI and WARS1. Interacts with phosphorylated RPL13A; inhibited by oxidatively-modified low-densitity lipoprotein (LDL(ox)). Component of the GAIT complex. Interacts with FKBP6; leading to inhibit GAPDH catalytic activity. Interacts with TRAF2, promoting TRAF2 ubiquitination. Interacts with TRAF3, promoting TRAF3 ubiquitination.</text>
</comment>
<dbReference type="GO" id="GO:0016740">
    <property type="term" value="F:transferase activity"/>
    <property type="evidence" value="ECO:0007669"/>
    <property type="project" value="UniProtKB-KW"/>
</dbReference>
<comment type="pathway">
    <text evidence="4">Carbohydrate degradation; glycolysis; pyruvate from D-glyceraldehyde 3-phosphate: step 1/5.</text>
</comment>
<evidence type="ECO:0000256" key="12">
    <source>
        <dbReference type="ARBA" id="ARBA00023002"/>
    </source>
</evidence>
<dbReference type="EMBL" id="LZPO01066728">
    <property type="protein sequence ID" value="OBS69867.1"/>
    <property type="molecule type" value="Genomic_DNA"/>
</dbReference>
<dbReference type="OrthoDB" id="1152826at2759"/>
<dbReference type="STRING" id="56216.A0A1A6GWZ3"/>
<dbReference type="GO" id="GO:0005856">
    <property type="term" value="C:cytoskeleton"/>
    <property type="evidence" value="ECO:0007669"/>
    <property type="project" value="UniProtKB-SubCell"/>
</dbReference>
<dbReference type="Pfam" id="PF02800">
    <property type="entry name" value="Gp_dh_C"/>
    <property type="match status" value="1"/>
</dbReference>
<gene>
    <name evidence="22" type="ORF">A6R68_01594</name>
</gene>
<keyword evidence="13" id="KW-0520">NAD</keyword>
<dbReference type="EC" id="1.2.1.12" evidence="6"/>
<dbReference type="InterPro" id="IPR020829">
    <property type="entry name" value="GlycerAld_3-P_DH_cat"/>
</dbReference>
<accession>A0A1A6GWZ3</accession>
<evidence type="ECO:0000259" key="21">
    <source>
        <dbReference type="Pfam" id="PF02800"/>
    </source>
</evidence>
<dbReference type="Proteomes" id="UP000092124">
    <property type="component" value="Unassembled WGS sequence"/>
</dbReference>
<evidence type="ECO:0000256" key="3">
    <source>
        <dbReference type="ARBA" id="ARBA00004514"/>
    </source>
</evidence>
<evidence type="ECO:0000313" key="23">
    <source>
        <dbReference type="Proteomes" id="UP000092124"/>
    </source>
</evidence>
<feature type="domain" description="Glyceraldehyde 3-phosphate dehydrogenase catalytic" evidence="21">
    <location>
        <begin position="2"/>
        <end position="55"/>
    </location>
</feature>
<evidence type="ECO:0000256" key="2">
    <source>
        <dbReference type="ARBA" id="ARBA00004245"/>
    </source>
</evidence>
<sequence length="60" mass="7010">MNRKLTDMAFCVSTPIVSIVDLTCYLEKAAKSDDTKNVYDNEYSYRNRLDDVMTYLAFKE</sequence>
<evidence type="ECO:0000256" key="1">
    <source>
        <dbReference type="ARBA" id="ARBA00004123"/>
    </source>
</evidence>
<evidence type="ECO:0000256" key="11">
    <source>
        <dbReference type="ARBA" id="ARBA00022845"/>
    </source>
</evidence>
<keyword evidence="14" id="KW-0324">Glycolysis</keyword>
<keyword evidence="15" id="KW-0206">Cytoskeleton</keyword>
<keyword evidence="7" id="KW-0963">Cytoplasm</keyword>
<comment type="similarity">
    <text evidence="5">Belongs to the glyceraldehyde-3-phosphate dehydrogenase family.</text>
</comment>
<evidence type="ECO:0000256" key="16">
    <source>
        <dbReference type="ARBA" id="ARBA00023242"/>
    </source>
</evidence>
<comment type="subcellular location">
    <subcellularLocation>
        <location evidence="2">Cytoplasm</location>
        <location evidence="2">Cytoskeleton</location>
    </subcellularLocation>
    <subcellularLocation>
        <location evidence="3">Cytoplasm</location>
        <location evidence="3">Cytosol</location>
    </subcellularLocation>
    <subcellularLocation>
        <location evidence="1">Nucleus</location>
    </subcellularLocation>
</comment>
<organism evidence="22 23">
    <name type="scientific">Neotoma lepida</name>
    <name type="common">Desert woodrat</name>
    <dbReference type="NCBI Taxonomy" id="56216"/>
    <lineage>
        <taxon>Eukaryota</taxon>
        <taxon>Metazoa</taxon>
        <taxon>Chordata</taxon>
        <taxon>Craniata</taxon>
        <taxon>Vertebrata</taxon>
        <taxon>Euteleostomi</taxon>
        <taxon>Mammalia</taxon>
        <taxon>Eutheria</taxon>
        <taxon>Euarchontoglires</taxon>
        <taxon>Glires</taxon>
        <taxon>Rodentia</taxon>
        <taxon>Myomorpha</taxon>
        <taxon>Muroidea</taxon>
        <taxon>Cricetidae</taxon>
        <taxon>Neotominae</taxon>
        <taxon>Neotoma</taxon>
    </lineage>
</organism>
<evidence type="ECO:0000256" key="8">
    <source>
        <dbReference type="ARBA" id="ARBA00022679"/>
    </source>
</evidence>
<dbReference type="PANTHER" id="PTHR10836">
    <property type="entry name" value="GLYCERALDEHYDE 3-PHOSPHATE DEHYDROGENASE"/>
    <property type="match status" value="1"/>
</dbReference>
<dbReference type="GO" id="GO:0006417">
    <property type="term" value="P:regulation of translation"/>
    <property type="evidence" value="ECO:0007669"/>
    <property type="project" value="UniProtKB-KW"/>
</dbReference>
<evidence type="ECO:0000256" key="9">
    <source>
        <dbReference type="ARBA" id="ARBA00022703"/>
    </source>
</evidence>
<dbReference type="InterPro" id="IPR020831">
    <property type="entry name" value="GlycerAld/Erythrose_P_DH"/>
</dbReference>
<dbReference type="AlphaFoldDB" id="A0A1A6GWZ3"/>
<evidence type="ECO:0000256" key="15">
    <source>
        <dbReference type="ARBA" id="ARBA00023212"/>
    </source>
</evidence>
<evidence type="ECO:0000256" key="7">
    <source>
        <dbReference type="ARBA" id="ARBA00022490"/>
    </source>
</evidence>
<keyword evidence="9" id="KW-0053">Apoptosis</keyword>
<keyword evidence="16" id="KW-0539">Nucleus</keyword>
<evidence type="ECO:0000256" key="20">
    <source>
        <dbReference type="ARBA" id="ARBA00048005"/>
    </source>
</evidence>
<evidence type="ECO:0000256" key="18">
    <source>
        <dbReference type="ARBA" id="ARBA00046997"/>
    </source>
</evidence>
<name>A0A1A6GWZ3_NEOLE</name>
<comment type="catalytic activity">
    <reaction evidence="19">
        <text>D-glyceraldehyde 3-phosphate + phosphate + NAD(+) = (2R)-3-phospho-glyceroyl phosphate + NADH + H(+)</text>
        <dbReference type="Rhea" id="RHEA:10300"/>
        <dbReference type="ChEBI" id="CHEBI:15378"/>
        <dbReference type="ChEBI" id="CHEBI:43474"/>
        <dbReference type="ChEBI" id="CHEBI:57540"/>
        <dbReference type="ChEBI" id="CHEBI:57604"/>
        <dbReference type="ChEBI" id="CHEBI:57945"/>
        <dbReference type="ChEBI" id="CHEBI:59776"/>
        <dbReference type="EC" id="1.2.1.12"/>
    </reaction>
</comment>
<evidence type="ECO:0000256" key="19">
    <source>
        <dbReference type="ARBA" id="ARBA00047698"/>
    </source>
</evidence>
<comment type="caution">
    <text evidence="22">The sequence shown here is derived from an EMBL/GenBank/DDBJ whole genome shotgun (WGS) entry which is preliminary data.</text>
</comment>
<dbReference type="GO" id="GO:0004365">
    <property type="term" value="F:glyceraldehyde-3-phosphate dehydrogenase (NAD+) (phosphorylating) activity"/>
    <property type="evidence" value="ECO:0007669"/>
    <property type="project" value="UniProtKB-EC"/>
</dbReference>
<dbReference type="GO" id="GO:0006915">
    <property type="term" value="P:apoptotic process"/>
    <property type="evidence" value="ECO:0007669"/>
    <property type="project" value="UniProtKB-KW"/>
</dbReference>
<keyword evidence="23" id="KW-1185">Reference proteome</keyword>
<evidence type="ECO:0000256" key="13">
    <source>
        <dbReference type="ARBA" id="ARBA00023027"/>
    </source>
</evidence>
<evidence type="ECO:0000256" key="10">
    <source>
        <dbReference type="ARBA" id="ARBA00022799"/>
    </source>
</evidence>
<evidence type="ECO:0000256" key="14">
    <source>
        <dbReference type="ARBA" id="ARBA00023152"/>
    </source>
</evidence>
<dbReference type="GO" id="GO:0006096">
    <property type="term" value="P:glycolytic process"/>
    <property type="evidence" value="ECO:0007669"/>
    <property type="project" value="UniProtKB-KW"/>
</dbReference>
<keyword evidence="10" id="KW-0702">S-nitrosylation</keyword>
<protein>
    <recommendedName>
        <fullName evidence="6">glyceraldehyde-3-phosphate dehydrogenase (phosphorylating)</fullName>
        <ecNumber evidence="6">1.2.1.12</ecNumber>
    </recommendedName>
    <alternativeName>
        <fullName evidence="17">Peptidyl-cysteine S-nitrosylase GAPDH</fullName>
    </alternativeName>
</protein>
<dbReference type="GO" id="GO:0005634">
    <property type="term" value="C:nucleus"/>
    <property type="evidence" value="ECO:0007669"/>
    <property type="project" value="UniProtKB-SubCell"/>
</dbReference>
<dbReference type="SUPFAM" id="SSF55347">
    <property type="entry name" value="Glyceraldehyde-3-phosphate dehydrogenase-like, C-terminal domain"/>
    <property type="match status" value="1"/>
</dbReference>
<evidence type="ECO:0000313" key="22">
    <source>
        <dbReference type="EMBL" id="OBS69867.1"/>
    </source>
</evidence>
<dbReference type="PANTHER" id="PTHR10836:SF111">
    <property type="entry name" value="GLYCERALDEHYDE-3-PHOSPHATE DEHYDROGENASE"/>
    <property type="match status" value="1"/>
</dbReference>
<dbReference type="GO" id="GO:0005829">
    <property type="term" value="C:cytosol"/>
    <property type="evidence" value="ECO:0007669"/>
    <property type="project" value="UniProtKB-SubCell"/>
</dbReference>
<keyword evidence="12" id="KW-0560">Oxidoreductase</keyword>
<proteinExistence type="inferred from homology"/>
<keyword evidence="8" id="KW-0808">Transferase</keyword>
<reference evidence="22 23" key="1">
    <citation type="submission" date="2016-06" db="EMBL/GenBank/DDBJ databases">
        <title>The Draft Genome Sequence and Annotation of the Desert Woodrat Neotoma lepida.</title>
        <authorList>
            <person name="Campbell M."/>
            <person name="Oakeson K.F."/>
            <person name="Yandell M."/>
            <person name="Halpert J.R."/>
            <person name="Dearing D."/>
        </authorList>
    </citation>
    <scope>NUCLEOTIDE SEQUENCE [LARGE SCALE GENOMIC DNA]</scope>
    <source>
        <strain evidence="22">417</strain>
        <tissue evidence="22">Liver</tissue>
    </source>
</reference>
<evidence type="ECO:0000256" key="6">
    <source>
        <dbReference type="ARBA" id="ARBA00013119"/>
    </source>
</evidence>
<dbReference type="Gene3D" id="3.30.360.10">
    <property type="entry name" value="Dihydrodipicolinate Reductase, domain 2"/>
    <property type="match status" value="1"/>
</dbReference>
<comment type="catalytic activity">
    <reaction evidence="20">
        <text>S-nitroso-L-cysteinyl-[GAPDH] + L-cysteinyl-[protein] = L-cysteinyl-[GAPDH] + S-nitroso-L-cysteinyl-[protein]</text>
        <dbReference type="Rhea" id="RHEA:66684"/>
        <dbReference type="Rhea" id="RHEA-COMP:10131"/>
        <dbReference type="Rhea" id="RHEA-COMP:17089"/>
        <dbReference type="Rhea" id="RHEA-COMP:17090"/>
        <dbReference type="Rhea" id="RHEA-COMP:17091"/>
        <dbReference type="ChEBI" id="CHEBI:29950"/>
        <dbReference type="ChEBI" id="CHEBI:149494"/>
    </reaction>
    <physiologicalReaction direction="left-to-right" evidence="20">
        <dbReference type="Rhea" id="RHEA:66685"/>
    </physiologicalReaction>
</comment>
<keyword evidence="11" id="KW-0810">Translation regulation</keyword>
<evidence type="ECO:0000256" key="4">
    <source>
        <dbReference type="ARBA" id="ARBA00004869"/>
    </source>
</evidence>